<evidence type="ECO:0000256" key="2">
    <source>
        <dbReference type="ARBA" id="ARBA00006602"/>
    </source>
</evidence>
<dbReference type="Proteomes" id="UP001589738">
    <property type="component" value="Unassembled WGS sequence"/>
</dbReference>
<evidence type="ECO:0000256" key="3">
    <source>
        <dbReference type="ARBA" id="ARBA00022448"/>
    </source>
</evidence>
<keyword evidence="6" id="KW-1006">Bacterial flagellum protein export</keyword>
<dbReference type="Pfam" id="PF02108">
    <property type="entry name" value="FliH"/>
    <property type="match status" value="1"/>
</dbReference>
<evidence type="ECO:0000256" key="4">
    <source>
        <dbReference type="ARBA" id="ARBA00022795"/>
    </source>
</evidence>
<dbReference type="InterPro" id="IPR051472">
    <property type="entry name" value="T3SS_Stator/FliH"/>
</dbReference>
<accession>A0ABV6KN78</accession>
<feature type="domain" description="Flagellar assembly protein FliH/Type III secretion system HrpE" evidence="8">
    <location>
        <begin position="116"/>
        <end position="242"/>
    </location>
</feature>
<comment type="similarity">
    <text evidence="2">Belongs to the FliH family.</text>
</comment>
<keyword evidence="9" id="KW-0966">Cell projection</keyword>
<proteinExistence type="inferred from homology"/>
<keyword evidence="9" id="KW-0282">Flagellum</keyword>
<keyword evidence="10" id="KW-1185">Reference proteome</keyword>
<keyword evidence="4" id="KW-1005">Bacterial flagellum biogenesis</keyword>
<sequence length="254" mass="29252">MSRLIKSTWVPQEFSNENKVISIKAIRNHTDDTEEESSFVSYQERERILAAAQSEADRIVQEARGYATGVREQMELEKQSFQLELQVMAEQAQNAGFLQGQEEGKQLGYNEAKAIIEQAKETVSLSKYDYEKKIDSSERTILSLALKVAEKIIADTLTGDSEQFLPLVKKALKEAREYREIQLHVHPSHYEFLLVQKEDLIRIFPKETELYIFPDSELTEQSCIIESANGRIDASVDQQLDEIKRKLYELLESE</sequence>
<dbReference type="NCBIfam" id="TIGR03825">
    <property type="entry name" value="FliH_bacil"/>
    <property type="match status" value="1"/>
</dbReference>
<reference evidence="9 10" key="1">
    <citation type="submission" date="2024-09" db="EMBL/GenBank/DDBJ databases">
        <authorList>
            <person name="Sun Q."/>
            <person name="Mori K."/>
        </authorList>
    </citation>
    <scope>NUCLEOTIDE SEQUENCE [LARGE SCALE GENOMIC DNA]</scope>
    <source>
        <strain evidence="9 10">CGMCC 1.9126</strain>
    </source>
</reference>
<evidence type="ECO:0000256" key="5">
    <source>
        <dbReference type="ARBA" id="ARBA00022927"/>
    </source>
</evidence>
<dbReference type="PANTHER" id="PTHR34982:SF1">
    <property type="entry name" value="FLAGELLAR ASSEMBLY PROTEIN FLIH"/>
    <property type="match status" value="1"/>
</dbReference>
<evidence type="ECO:0000313" key="9">
    <source>
        <dbReference type="EMBL" id="MFC0474734.1"/>
    </source>
</evidence>
<evidence type="ECO:0000256" key="1">
    <source>
        <dbReference type="ARBA" id="ARBA00003041"/>
    </source>
</evidence>
<evidence type="ECO:0000256" key="7">
    <source>
        <dbReference type="NCBIfam" id="TIGR03825"/>
    </source>
</evidence>
<keyword evidence="9" id="KW-0969">Cilium</keyword>
<keyword evidence="3" id="KW-0813">Transport</keyword>
<evidence type="ECO:0000259" key="8">
    <source>
        <dbReference type="Pfam" id="PF02108"/>
    </source>
</evidence>
<name>A0ABV6KN78_9BACI</name>
<dbReference type="InterPro" id="IPR018035">
    <property type="entry name" value="Flagellar_FliH/T3SS_HrpE"/>
</dbReference>
<dbReference type="EMBL" id="JBHLUU010000016">
    <property type="protein sequence ID" value="MFC0474734.1"/>
    <property type="molecule type" value="Genomic_DNA"/>
</dbReference>
<dbReference type="InterPro" id="IPR022524">
    <property type="entry name" value="FliH_Bacilli"/>
</dbReference>
<keyword evidence="5" id="KW-0653">Protein transport</keyword>
<dbReference type="PANTHER" id="PTHR34982">
    <property type="entry name" value="YOP PROTEINS TRANSLOCATION PROTEIN L"/>
    <property type="match status" value="1"/>
</dbReference>
<gene>
    <name evidence="9" type="primary">fliH</name>
    <name evidence="9" type="ORF">ACFFHF_05410</name>
</gene>
<evidence type="ECO:0000313" key="10">
    <source>
        <dbReference type="Proteomes" id="UP001589738"/>
    </source>
</evidence>
<comment type="caution">
    <text evidence="9">The sequence shown here is derived from an EMBL/GenBank/DDBJ whole genome shotgun (WGS) entry which is preliminary data.</text>
</comment>
<protein>
    <recommendedName>
        <fullName evidence="7">Flagellar assembly protein FliH</fullName>
    </recommendedName>
</protein>
<evidence type="ECO:0000256" key="6">
    <source>
        <dbReference type="ARBA" id="ARBA00023225"/>
    </source>
</evidence>
<comment type="function">
    <text evidence="1">Needed for flagellar regrowth and assembly.</text>
</comment>
<organism evidence="9 10">
    <name type="scientific">Robertmurraya beringensis</name>
    <dbReference type="NCBI Taxonomy" id="641660"/>
    <lineage>
        <taxon>Bacteria</taxon>
        <taxon>Bacillati</taxon>
        <taxon>Bacillota</taxon>
        <taxon>Bacilli</taxon>
        <taxon>Bacillales</taxon>
        <taxon>Bacillaceae</taxon>
        <taxon>Robertmurraya</taxon>
    </lineage>
</organism>
<dbReference type="RefSeq" id="WP_160545600.1">
    <property type="nucleotide sequence ID" value="NZ_JBHLUU010000016.1"/>
</dbReference>